<protein>
    <submittedName>
        <fullName evidence="1">Uncharacterized protein</fullName>
    </submittedName>
</protein>
<dbReference type="Proteomes" id="UP001597344">
    <property type="component" value="Unassembled WGS sequence"/>
</dbReference>
<name>A0ABW5AVK5_9FLAO</name>
<accession>A0ABW5AVK5</accession>
<dbReference type="InterPro" id="IPR035093">
    <property type="entry name" value="RelE/ParE_toxin_dom_sf"/>
</dbReference>
<proteinExistence type="predicted"/>
<comment type="caution">
    <text evidence="1">The sequence shown here is derived from an EMBL/GenBank/DDBJ whole genome shotgun (WGS) entry which is preliminary data.</text>
</comment>
<reference evidence="2" key="1">
    <citation type="journal article" date="2019" name="Int. J. Syst. Evol. Microbiol.">
        <title>The Global Catalogue of Microorganisms (GCM) 10K type strain sequencing project: providing services to taxonomists for standard genome sequencing and annotation.</title>
        <authorList>
            <consortium name="The Broad Institute Genomics Platform"/>
            <consortium name="The Broad Institute Genome Sequencing Center for Infectious Disease"/>
            <person name="Wu L."/>
            <person name="Ma J."/>
        </authorList>
    </citation>
    <scope>NUCLEOTIDE SEQUENCE [LARGE SCALE GENOMIC DNA]</scope>
    <source>
        <strain evidence="2">DT92</strain>
    </source>
</reference>
<keyword evidence="2" id="KW-1185">Reference proteome</keyword>
<sequence length="96" mass="11078">MEVKISSQFASDFKMVNDVSLHEKVKNVLRTIKRAQGVDQVPHLRNIKGNNSAYKIGVGFYYLVGVLTSEKEMIFLRFLHRDQVLDTINKSNSQRH</sequence>
<organism evidence="1 2">
    <name type="scientific">Aquimarina celericrescens</name>
    <dbReference type="NCBI Taxonomy" id="1964542"/>
    <lineage>
        <taxon>Bacteria</taxon>
        <taxon>Pseudomonadati</taxon>
        <taxon>Bacteroidota</taxon>
        <taxon>Flavobacteriia</taxon>
        <taxon>Flavobacteriales</taxon>
        <taxon>Flavobacteriaceae</taxon>
        <taxon>Aquimarina</taxon>
    </lineage>
</organism>
<evidence type="ECO:0000313" key="2">
    <source>
        <dbReference type="Proteomes" id="UP001597344"/>
    </source>
</evidence>
<dbReference type="Gene3D" id="3.30.2310.20">
    <property type="entry name" value="RelE-like"/>
    <property type="match status" value="1"/>
</dbReference>
<gene>
    <name evidence="1" type="ORF">ACFSJT_04960</name>
</gene>
<evidence type="ECO:0000313" key="1">
    <source>
        <dbReference type="EMBL" id="MFD2186131.1"/>
    </source>
</evidence>
<dbReference type="RefSeq" id="WP_378319114.1">
    <property type="nucleotide sequence ID" value="NZ_JBHUHY010000003.1"/>
</dbReference>
<dbReference type="EMBL" id="JBHUHY010000003">
    <property type="protein sequence ID" value="MFD2186131.1"/>
    <property type="molecule type" value="Genomic_DNA"/>
</dbReference>